<dbReference type="PIRSF" id="PIRSF018297">
    <property type="entry name" value="Doc"/>
    <property type="match status" value="1"/>
</dbReference>
<dbReference type="InterPro" id="IPR036597">
    <property type="entry name" value="Fido-like_dom_sf"/>
</dbReference>
<organism evidence="2 3">
    <name type="scientific">Paenibacillus amylolyticus</name>
    <dbReference type="NCBI Taxonomy" id="1451"/>
    <lineage>
        <taxon>Bacteria</taxon>
        <taxon>Bacillati</taxon>
        <taxon>Bacillota</taxon>
        <taxon>Bacilli</taxon>
        <taxon>Bacillales</taxon>
        <taxon>Paenibacillaceae</taxon>
        <taxon>Paenibacillus</taxon>
    </lineage>
</organism>
<sequence>MYVRLTANQIIAIHDQELAISCGLSGLREPGYLEFIADKPFTEVFGEEQYPGLFLKAAVLMSGLIQSHCFNDANKRTGVLTTYIFLNVNGYELDANEEDLFRMAIRVATNDVDNSVLAKWLEQNSYRI</sequence>
<dbReference type="Gene3D" id="1.20.120.1870">
    <property type="entry name" value="Fic/DOC protein, Fido domain"/>
    <property type="match status" value="1"/>
</dbReference>
<dbReference type="InterPro" id="IPR006440">
    <property type="entry name" value="Doc"/>
</dbReference>
<feature type="domain" description="Fido" evidence="1">
    <location>
        <begin position="5"/>
        <end position="123"/>
    </location>
</feature>
<proteinExistence type="predicted"/>
<evidence type="ECO:0000313" key="2">
    <source>
        <dbReference type="EMBL" id="WWP24151.1"/>
    </source>
</evidence>
<dbReference type="Pfam" id="PF02661">
    <property type="entry name" value="Fic"/>
    <property type="match status" value="1"/>
</dbReference>
<dbReference type="SUPFAM" id="SSF140931">
    <property type="entry name" value="Fic-like"/>
    <property type="match status" value="1"/>
</dbReference>
<dbReference type="PROSITE" id="PS51459">
    <property type="entry name" value="FIDO"/>
    <property type="match status" value="1"/>
</dbReference>
<dbReference type="InterPro" id="IPR003812">
    <property type="entry name" value="Fido"/>
</dbReference>
<name>A0ABD8B2V6_PAEAM</name>
<dbReference type="NCBIfam" id="TIGR01550">
    <property type="entry name" value="DOC_P1"/>
    <property type="match status" value="1"/>
</dbReference>
<dbReference type="GeneID" id="93480169"/>
<accession>A0ABD8B2V6</accession>
<protein>
    <submittedName>
        <fullName evidence="2">Type II toxin-antitoxin system death-on-curing family toxin</fullName>
    </submittedName>
</protein>
<gene>
    <name evidence="2" type="ORF">V6668_31850</name>
</gene>
<dbReference type="Proteomes" id="UP001364764">
    <property type="component" value="Plasmid pY5S7-2"/>
</dbReference>
<dbReference type="RefSeq" id="WP_338709242.1">
    <property type="nucleotide sequence ID" value="NZ_CP145894.1"/>
</dbReference>
<evidence type="ECO:0000313" key="3">
    <source>
        <dbReference type="Proteomes" id="UP001364764"/>
    </source>
</evidence>
<geneLocation type="plasmid" evidence="2 3">
    <name>pY5S7-2</name>
</geneLocation>
<dbReference type="InterPro" id="IPR053737">
    <property type="entry name" value="Type_II_TA_Toxin"/>
</dbReference>
<dbReference type="EMBL" id="CP145894">
    <property type="protein sequence ID" value="WWP24151.1"/>
    <property type="molecule type" value="Genomic_DNA"/>
</dbReference>
<dbReference type="PANTHER" id="PTHR39426">
    <property type="entry name" value="HOMOLOGY TO DEATH-ON-CURING PROTEIN OF PHAGE P1"/>
    <property type="match status" value="1"/>
</dbReference>
<dbReference type="AlphaFoldDB" id="A0ABD8B2V6"/>
<reference evidence="2 3" key="1">
    <citation type="submission" date="2024-02" db="EMBL/GenBank/DDBJ databases">
        <title>Complete sequences of two Paenibacillus sp. strains and one Lysinibacillus strain isolated from the environment on STAA medium highlight biotechnological potential.</title>
        <authorList>
            <person name="Attere S.A."/>
            <person name="Piche L.C."/>
            <person name="Intertaglia L."/>
            <person name="Lami R."/>
            <person name="Charette S.J."/>
            <person name="Vincent A.T."/>
        </authorList>
    </citation>
    <scope>NUCLEOTIDE SEQUENCE [LARGE SCALE GENOMIC DNA]</scope>
    <source>
        <strain evidence="2 3">Y5S-7</strain>
        <plasmid evidence="2 3">pY5S7-2</plasmid>
    </source>
</reference>
<keyword evidence="2" id="KW-0614">Plasmid</keyword>
<evidence type="ECO:0000259" key="1">
    <source>
        <dbReference type="PROSITE" id="PS51459"/>
    </source>
</evidence>
<dbReference type="PANTHER" id="PTHR39426:SF1">
    <property type="entry name" value="HOMOLOGY TO DEATH-ON-CURING PROTEIN OF PHAGE P1"/>
    <property type="match status" value="1"/>
</dbReference>